<organism evidence="1 2">
    <name type="scientific">Chitinophaga arvensicola</name>
    <dbReference type="NCBI Taxonomy" id="29529"/>
    <lineage>
        <taxon>Bacteria</taxon>
        <taxon>Pseudomonadati</taxon>
        <taxon>Bacteroidota</taxon>
        <taxon>Chitinophagia</taxon>
        <taxon>Chitinophagales</taxon>
        <taxon>Chitinophagaceae</taxon>
        <taxon>Chitinophaga</taxon>
    </lineage>
</organism>
<dbReference type="Proteomes" id="UP000199310">
    <property type="component" value="Unassembled WGS sequence"/>
</dbReference>
<reference evidence="2" key="1">
    <citation type="submission" date="2016-10" db="EMBL/GenBank/DDBJ databases">
        <authorList>
            <person name="Varghese N."/>
            <person name="Submissions S."/>
        </authorList>
    </citation>
    <scope>NUCLEOTIDE SEQUENCE [LARGE SCALE GENOMIC DNA]</scope>
    <source>
        <strain evidence="2">DSM 3695</strain>
    </source>
</reference>
<evidence type="ECO:0000313" key="2">
    <source>
        <dbReference type="Proteomes" id="UP000199310"/>
    </source>
</evidence>
<keyword evidence="2" id="KW-1185">Reference proteome</keyword>
<accession>A0A1I0QWX9</accession>
<gene>
    <name evidence="1" type="ORF">SAMN04488122_1807</name>
</gene>
<dbReference type="STRING" id="29529.SAMN04488122_1807"/>
<evidence type="ECO:0000313" key="1">
    <source>
        <dbReference type="EMBL" id="SEW31820.1"/>
    </source>
</evidence>
<dbReference type="AlphaFoldDB" id="A0A1I0QWX9"/>
<protein>
    <submittedName>
        <fullName evidence="1">Uncharacterized protein</fullName>
    </submittedName>
</protein>
<sequence>MVVVQILEIDIPFRFRRPNRNAKKILMLKYQLDLRLIVSLDLQL</sequence>
<dbReference type="EMBL" id="FOJG01000001">
    <property type="protein sequence ID" value="SEW31820.1"/>
    <property type="molecule type" value="Genomic_DNA"/>
</dbReference>
<name>A0A1I0QWX9_9BACT</name>
<proteinExistence type="predicted"/>